<dbReference type="InterPro" id="IPR001347">
    <property type="entry name" value="SIS_dom"/>
</dbReference>
<dbReference type="Proteomes" id="UP000568050">
    <property type="component" value="Unassembled WGS sequence"/>
</dbReference>
<dbReference type="RefSeq" id="WP_183376428.1">
    <property type="nucleotide sequence ID" value="NZ_CBCSFZ010000025.1"/>
</dbReference>
<evidence type="ECO:0000259" key="2">
    <source>
        <dbReference type="PROSITE" id="PS51071"/>
    </source>
</evidence>
<feature type="domain" description="HTH rpiR-type" evidence="2">
    <location>
        <begin position="22"/>
        <end position="98"/>
    </location>
</feature>
<evidence type="ECO:0000256" key="1">
    <source>
        <dbReference type="SAM" id="MobiDB-lite"/>
    </source>
</evidence>
<proteinExistence type="predicted"/>
<dbReference type="Gene3D" id="1.10.10.10">
    <property type="entry name" value="Winged helix-like DNA-binding domain superfamily/Winged helix DNA-binding domain"/>
    <property type="match status" value="1"/>
</dbReference>
<dbReference type="InterPro" id="IPR000281">
    <property type="entry name" value="HTH_RpiR"/>
</dbReference>
<dbReference type="Pfam" id="PF01380">
    <property type="entry name" value="SIS"/>
    <property type="match status" value="1"/>
</dbReference>
<reference evidence="3 4" key="1">
    <citation type="submission" date="2020-08" db="EMBL/GenBank/DDBJ databases">
        <title>Sequencing the genomes of 1000 actinobacteria strains.</title>
        <authorList>
            <person name="Klenk H.-P."/>
        </authorList>
    </citation>
    <scope>NUCLEOTIDE SEQUENCE [LARGE SCALE GENOMIC DNA]</scope>
    <source>
        <strain evidence="3 4">DSM 23040</strain>
    </source>
</reference>
<keyword evidence="3" id="KW-0238">DNA-binding</keyword>
<dbReference type="AlphaFoldDB" id="A0A839R2Q3"/>
<accession>A0A839R2Q3</accession>
<sequence length="297" mass="31323">MGASDGAMTGASEDGAAGSSTRSVAEHIRSVMPDLTPSERSIARALLAAYPTLGLDTVASLAAHAKVSAPTVVRFARHLGFDGFRSLQRALREELAVKNQSNLSQAEARGGERTTFDHARDAYLTGITSTFADNDPAELEAVVGLLADEGRPLLAVGGAYSGAVTRTLIAQLAPVRRNARVLEPHVILSSTEMADAADRGVLVVADVRRYDPELAKLAEAAHGQGITVVLLTDPWLSPISAFAERLLTASVKAAGPSDTLVPMLALVEGVCELVVEARGKYGLERLQRVEQLRSHLA</sequence>
<feature type="region of interest" description="Disordered" evidence="1">
    <location>
        <begin position="1"/>
        <end position="25"/>
    </location>
</feature>
<dbReference type="SUPFAM" id="SSF46689">
    <property type="entry name" value="Homeodomain-like"/>
    <property type="match status" value="1"/>
</dbReference>
<dbReference type="InterPro" id="IPR009057">
    <property type="entry name" value="Homeodomain-like_sf"/>
</dbReference>
<dbReference type="InterPro" id="IPR047640">
    <property type="entry name" value="RpiR-like"/>
</dbReference>
<dbReference type="GO" id="GO:0003700">
    <property type="term" value="F:DNA-binding transcription factor activity"/>
    <property type="evidence" value="ECO:0007669"/>
    <property type="project" value="InterPro"/>
</dbReference>
<dbReference type="EMBL" id="JACHWP010000004">
    <property type="protein sequence ID" value="MBB3023326.1"/>
    <property type="molecule type" value="Genomic_DNA"/>
</dbReference>
<name>A0A839R2Q3_9MICO</name>
<keyword evidence="4" id="KW-1185">Reference proteome</keyword>
<dbReference type="PANTHER" id="PTHR30514">
    <property type="entry name" value="GLUCOKINASE"/>
    <property type="match status" value="1"/>
</dbReference>
<gene>
    <name evidence="3" type="ORF">FHX50_001618</name>
</gene>
<comment type="caution">
    <text evidence="3">The sequence shown here is derived from an EMBL/GenBank/DDBJ whole genome shotgun (WGS) entry which is preliminary data.</text>
</comment>
<dbReference type="PANTHER" id="PTHR30514:SF18">
    <property type="entry name" value="RPIR-FAMILY TRANSCRIPTIONAL REGULATOR"/>
    <property type="match status" value="1"/>
</dbReference>
<dbReference type="InterPro" id="IPR046348">
    <property type="entry name" value="SIS_dom_sf"/>
</dbReference>
<dbReference type="PROSITE" id="PS51071">
    <property type="entry name" value="HTH_RPIR"/>
    <property type="match status" value="1"/>
</dbReference>
<dbReference type="GO" id="GO:0003677">
    <property type="term" value="F:DNA binding"/>
    <property type="evidence" value="ECO:0007669"/>
    <property type="project" value="UniProtKB-KW"/>
</dbReference>
<dbReference type="SUPFAM" id="SSF53697">
    <property type="entry name" value="SIS domain"/>
    <property type="match status" value="1"/>
</dbReference>
<dbReference type="Pfam" id="PF01418">
    <property type="entry name" value="HTH_6"/>
    <property type="match status" value="1"/>
</dbReference>
<evidence type="ECO:0000313" key="3">
    <source>
        <dbReference type="EMBL" id="MBB3023326.1"/>
    </source>
</evidence>
<dbReference type="GO" id="GO:1901135">
    <property type="term" value="P:carbohydrate derivative metabolic process"/>
    <property type="evidence" value="ECO:0007669"/>
    <property type="project" value="InterPro"/>
</dbReference>
<organism evidence="3 4">
    <name type="scientific">Helcobacillus massiliensis</name>
    <dbReference type="NCBI Taxonomy" id="521392"/>
    <lineage>
        <taxon>Bacteria</taxon>
        <taxon>Bacillati</taxon>
        <taxon>Actinomycetota</taxon>
        <taxon>Actinomycetes</taxon>
        <taxon>Micrococcales</taxon>
        <taxon>Dermabacteraceae</taxon>
        <taxon>Helcobacillus</taxon>
    </lineage>
</organism>
<dbReference type="Gene3D" id="3.40.50.10490">
    <property type="entry name" value="Glucose-6-phosphate isomerase like protein, domain 1"/>
    <property type="match status" value="1"/>
</dbReference>
<evidence type="ECO:0000313" key="4">
    <source>
        <dbReference type="Proteomes" id="UP000568050"/>
    </source>
</evidence>
<protein>
    <submittedName>
        <fullName evidence="3">DNA-binding MurR/RpiR family transcriptional regulator</fullName>
    </submittedName>
</protein>
<dbReference type="GO" id="GO:0097367">
    <property type="term" value="F:carbohydrate derivative binding"/>
    <property type="evidence" value="ECO:0007669"/>
    <property type="project" value="InterPro"/>
</dbReference>
<dbReference type="InterPro" id="IPR036388">
    <property type="entry name" value="WH-like_DNA-bd_sf"/>
</dbReference>